<dbReference type="STRING" id="368408.Tpen_0833"/>
<dbReference type="Pfam" id="PF04519">
    <property type="entry name" value="Bactofilin"/>
    <property type="match status" value="1"/>
</dbReference>
<dbReference type="KEGG" id="tpe:Tpen_0833"/>
<protein>
    <recommendedName>
        <fullName evidence="3">Polymer-forming cytoskeletal protein</fullName>
    </recommendedName>
</protein>
<sequence length="227" mass="23890">MSDLLDRYERALRKRGVGGRVTIAGSGVVSGGVYEKVTIAGSGVVDGDLEAESVSVSGSARFEGDVSAEKVRCAGSCRFSGSVKAESARFSGATIVEGELSSEELKVAGSLRAGRVKARDLRLSGSFRVGDVEAGWAEFRLSDDSEAGLVKATDVTVKSEKWGLLSGTFVSKLFGKKIPVFRVSRIEAENIVDVEGVVIEGDVNAKKVVLRRGGEVRGNISGSVEKE</sequence>
<reference evidence="2" key="1">
    <citation type="journal article" date="2008" name="J. Bacteriol.">
        <title>Genome sequence of Thermofilum pendens reveals an exceptional loss of biosynthetic pathways without genome reduction.</title>
        <authorList>
            <person name="Anderson I."/>
            <person name="Rodriguez J."/>
            <person name="Susanti D."/>
            <person name="Porat I."/>
            <person name="Reich C."/>
            <person name="Ulrich L.E."/>
            <person name="Elkins J.G."/>
            <person name="Mavromatis K."/>
            <person name="Lykidis A."/>
            <person name="Kim E."/>
            <person name="Thompson L.S."/>
            <person name="Nolan M."/>
            <person name="Land M."/>
            <person name="Copeland A."/>
            <person name="Lapidus A."/>
            <person name="Lucas S."/>
            <person name="Detter C."/>
            <person name="Zhulin I.B."/>
            <person name="Olsen G.J."/>
            <person name="Whitman W."/>
            <person name="Mukhopadhyay B."/>
            <person name="Bristow J."/>
            <person name="Kyrpides N."/>
        </authorList>
    </citation>
    <scope>NUCLEOTIDE SEQUENCE [LARGE SCALE GENOMIC DNA]</scope>
    <source>
        <strain evidence="2">DSM 2475 / Hrk 5</strain>
    </source>
</reference>
<accession>A1RYF4</accession>
<dbReference type="PANTHER" id="PTHR35024">
    <property type="entry name" value="HYPOTHETICAL CYTOSOLIC PROTEIN"/>
    <property type="match status" value="1"/>
</dbReference>
<dbReference type="AlphaFoldDB" id="A1RYF4"/>
<name>A1RYF4_THEPD</name>
<dbReference type="InterPro" id="IPR007607">
    <property type="entry name" value="BacA/B"/>
</dbReference>
<proteinExistence type="predicted"/>
<evidence type="ECO:0000313" key="2">
    <source>
        <dbReference type="Proteomes" id="UP000000641"/>
    </source>
</evidence>
<dbReference type="eggNOG" id="arCOG04555">
    <property type="taxonomic scope" value="Archaea"/>
</dbReference>
<dbReference type="HOGENOM" id="CLU_106161_0_0_2"/>
<dbReference type="PANTHER" id="PTHR35024:SF4">
    <property type="entry name" value="POLYMER-FORMING CYTOSKELETAL PROTEIN"/>
    <property type="match status" value="1"/>
</dbReference>
<gene>
    <name evidence="1" type="ordered locus">Tpen_0833</name>
</gene>
<dbReference type="OrthoDB" id="385634at2157"/>
<keyword evidence="2" id="KW-1185">Reference proteome</keyword>
<evidence type="ECO:0008006" key="3">
    <source>
        <dbReference type="Google" id="ProtNLM"/>
    </source>
</evidence>
<dbReference type="GeneID" id="4601542"/>
<dbReference type="RefSeq" id="WP_011752499.1">
    <property type="nucleotide sequence ID" value="NC_008698.1"/>
</dbReference>
<dbReference type="EMBL" id="CP000505">
    <property type="protein sequence ID" value="ABL78234.1"/>
    <property type="molecule type" value="Genomic_DNA"/>
</dbReference>
<organism evidence="1 2">
    <name type="scientific">Thermofilum pendens (strain DSM 2475 / Hrk 5)</name>
    <dbReference type="NCBI Taxonomy" id="368408"/>
    <lineage>
        <taxon>Archaea</taxon>
        <taxon>Thermoproteota</taxon>
        <taxon>Thermoprotei</taxon>
        <taxon>Thermofilales</taxon>
        <taxon>Thermofilaceae</taxon>
        <taxon>Thermofilum</taxon>
    </lineage>
</organism>
<dbReference type="Proteomes" id="UP000000641">
    <property type="component" value="Chromosome"/>
</dbReference>
<dbReference type="EnsemblBacteria" id="ABL78234">
    <property type="protein sequence ID" value="ABL78234"/>
    <property type="gene ID" value="Tpen_0833"/>
</dbReference>
<evidence type="ECO:0000313" key="1">
    <source>
        <dbReference type="EMBL" id="ABL78234.1"/>
    </source>
</evidence>